<evidence type="ECO:0000313" key="18">
    <source>
        <dbReference type="Proteomes" id="UP000006056"/>
    </source>
</evidence>
<keyword evidence="9 15" id="KW-0482">Metalloprotease</keyword>
<evidence type="ECO:0000259" key="16">
    <source>
        <dbReference type="Pfam" id="PF01432"/>
    </source>
</evidence>
<comment type="cofactor">
    <cofactor evidence="15">
        <name>Zn(2+)</name>
        <dbReference type="ChEBI" id="CHEBI:29105"/>
    </cofactor>
    <text evidence="15">Binds 1 zinc ion.</text>
</comment>
<name>I3ZEH4_TERRK</name>
<evidence type="ECO:0000256" key="5">
    <source>
        <dbReference type="ARBA" id="ARBA00022670"/>
    </source>
</evidence>
<dbReference type="PANTHER" id="PTHR43660">
    <property type="entry name" value="DIPEPTIDYL CARBOXYPEPTIDASE"/>
    <property type="match status" value="1"/>
</dbReference>
<dbReference type="EMBL" id="CP003379">
    <property type="protein sequence ID" value="AFL87642.1"/>
    <property type="molecule type" value="Genomic_DNA"/>
</dbReference>
<dbReference type="OrthoDB" id="9773538at2"/>
<dbReference type="Proteomes" id="UP000006056">
    <property type="component" value="Chromosome"/>
</dbReference>
<evidence type="ECO:0000256" key="13">
    <source>
        <dbReference type="ARBA" id="ARBA00070755"/>
    </source>
</evidence>
<keyword evidence="5 15" id="KW-0645">Protease</keyword>
<dbReference type="GO" id="GO:0004180">
    <property type="term" value="F:carboxypeptidase activity"/>
    <property type="evidence" value="ECO:0007669"/>
    <property type="project" value="UniProtKB-KW"/>
</dbReference>
<dbReference type="GO" id="GO:0005829">
    <property type="term" value="C:cytosol"/>
    <property type="evidence" value="ECO:0007669"/>
    <property type="project" value="UniProtKB-ARBA"/>
</dbReference>
<evidence type="ECO:0000256" key="12">
    <source>
        <dbReference type="ARBA" id="ARBA00066668"/>
    </source>
</evidence>
<evidence type="ECO:0000256" key="4">
    <source>
        <dbReference type="ARBA" id="ARBA00022645"/>
    </source>
</evidence>
<keyword evidence="3" id="KW-0963">Cytoplasm</keyword>
<dbReference type="CDD" id="cd06456">
    <property type="entry name" value="M3A_DCP"/>
    <property type="match status" value="1"/>
</dbReference>
<proteinExistence type="inferred from homology"/>
<evidence type="ECO:0000256" key="15">
    <source>
        <dbReference type="RuleBase" id="RU003435"/>
    </source>
</evidence>
<dbReference type="eggNOG" id="COG0339">
    <property type="taxonomic scope" value="Bacteria"/>
</dbReference>
<evidence type="ECO:0000256" key="2">
    <source>
        <dbReference type="ARBA" id="ARBA00006040"/>
    </source>
</evidence>
<gene>
    <name evidence="17" type="ordered locus">Terro_1333</name>
</gene>
<keyword evidence="18" id="KW-1185">Reference proteome</keyword>
<dbReference type="RefSeq" id="WP_014785211.1">
    <property type="nucleotide sequence ID" value="NC_018014.1"/>
</dbReference>
<comment type="similarity">
    <text evidence="2 15">Belongs to the peptidase M3 family.</text>
</comment>
<dbReference type="AlphaFoldDB" id="I3ZEH4"/>
<dbReference type="GO" id="GO:0008241">
    <property type="term" value="F:peptidyl-dipeptidase activity"/>
    <property type="evidence" value="ECO:0007669"/>
    <property type="project" value="UniProtKB-EC"/>
</dbReference>
<dbReference type="InterPro" id="IPR001567">
    <property type="entry name" value="Pept_M3A_M3B_dom"/>
</dbReference>
<dbReference type="FunFam" id="1.10.1370.40:FF:000001">
    <property type="entry name" value="Dipeptidyl carboxypeptidase II"/>
    <property type="match status" value="1"/>
</dbReference>
<sequence>MTVLNETPAVTGTTPSFDASNPFFAPSTLPYSAPPFDLIREEHYMPAFEAGMAENRAEVDAIIANPDAPSFDNTLVALEKSGDLLSRVATAFYAIAGANTNAALQQMQQDVAPKLSAHSDSINLDERLFARVKSLYEQRESLGLDAESMRLLEITYDGFVKAGALLSEPDKNTLRALNTEQSTLQAKFINRVLAAMKEGGLHVATREALDGLSDAEIAEAAEAAKSRELDGFYLSLQNTTQQPALASLTNRETREALWKASLTRAEQSNDHDTREMISRLAQLRAQRANLLGYKSYAAWKLSDQMARTPDAAVKFLDNLVPAALSGAKSEAREMQALIEATGDGFLLEPWDWAFYAEAVRKAKYDINEDEVKQYFELNRVFEGGVLFAATELYGITFRRRNDLPVYHPDVVTYEVFNADGSHLALLYCDFYRRDSKRGGAWMSSLLTQSKLLNHAPIITNVCNYTKPVGDEPSLIDSDEVQTLFHEFGHALHGLFSEATYPSLSGTAVPRDFVEFPSQFNEHWASYPTIFNNYAKHWKTGEVMPADLQTKLKATKNFNGGHALTEVLAAAELDMQWHTLPADSEAQDASAFEAAALERAGVAMYLVPPRYRSTYFSHIFGGGYAAGYYAYLWAEMLDSDAYHWFEANGGLTRANGDRLRNMVLSRGNTADPADLYRAWAGRDPVIGPMLQQRGIPDSAVAG</sequence>
<dbReference type="EC" id="3.4.15.5" evidence="12"/>
<dbReference type="Gene3D" id="3.40.390.10">
    <property type="entry name" value="Collagenase (Catalytic Domain)"/>
    <property type="match status" value="1"/>
</dbReference>
<keyword evidence="8 15" id="KW-0862">Zinc</keyword>
<dbReference type="PATRIC" id="fig|926566.3.peg.1315"/>
<dbReference type="MEROPS" id="M03.005"/>
<dbReference type="KEGG" id="trs:Terro_1333"/>
<evidence type="ECO:0000256" key="1">
    <source>
        <dbReference type="ARBA" id="ARBA00004496"/>
    </source>
</evidence>
<keyword evidence="4 17" id="KW-0121">Carboxypeptidase</keyword>
<dbReference type="FunFam" id="3.40.390.10:FF:000009">
    <property type="entry name" value="Oligopeptidase A"/>
    <property type="match status" value="1"/>
</dbReference>
<accession>I3ZEH4</accession>
<keyword evidence="6 15" id="KW-0479">Metal-binding</keyword>
<comment type="function">
    <text evidence="11">Removes dipeptides from the C-termini of N-blocked tripeptides, tetrapeptides and larger peptides.</text>
</comment>
<dbReference type="STRING" id="926566.Terro_1333"/>
<comment type="subcellular location">
    <subcellularLocation>
        <location evidence="1">Cytoplasm</location>
    </subcellularLocation>
</comment>
<dbReference type="InterPro" id="IPR045090">
    <property type="entry name" value="Pept_M3A_M3B"/>
</dbReference>
<feature type="domain" description="Peptidase M3A/M3B catalytic" evidence="16">
    <location>
        <begin position="245"/>
        <end position="693"/>
    </location>
</feature>
<dbReference type="InterPro" id="IPR034005">
    <property type="entry name" value="M3A_DCP"/>
</dbReference>
<dbReference type="SUPFAM" id="SSF55486">
    <property type="entry name" value="Metalloproteases ('zincins'), catalytic domain"/>
    <property type="match status" value="1"/>
</dbReference>
<dbReference type="GO" id="GO:0046872">
    <property type="term" value="F:metal ion binding"/>
    <property type="evidence" value="ECO:0007669"/>
    <property type="project" value="UniProtKB-UniRule"/>
</dbReference>
<evidence type="ECO:0000256" key="7">
    <source>
        <dbReference type="ARBA" id="ARBA00022801"/>
    </source>
</evidence>
<evidence type="ECO:0000313" key="17">
    <source>
        <dbReference type="EMBL" id="AFL87642.1"/>
    </source>
</evidence>
<dbReference type="Gene3D" id="1.10.1370.40">
    <property type="match status" value="1"/>
</dbReference>
<dbReference type="HOGENOM" id="CLU_001805_4_0_0"/>
<protein>
    <recommendedName>
        <fullName evidence="13">Dipeptidyl carboxypeptidase</fullName>
        <ecNumber evidence="12">3.4.15.5</ecNumber>
    </recommendedName>
    <alternativeName>
        <fullName evidence="14">Peptidyl-dipeptidase Dcp</fullName>
    </alternativeName>
</protein>
<reference evidence="17 18" key="1">
    <citation type="submission" date="2012-06" db="EMBL/GenBank/DDBJ databases">
        <title>Complete genome of Terriglobus roseus DSM 18391.</title>
        <authorList>
            <consortium name="US DOE Joint Genome Institute (JGI-PGF)"/>
            <person name="Lucas S."/>
            <person name="Copeland A."/>
            <person name="Lapidus A."/>
            <person name="Glavina del Rio T."/>
            <person name="Dalin E."/>
            <person name="Tice H."/>
            <person name="Bruce D."/>
            <person name="Goodwin L."/>
            <person name="Pitluck S."/>
            <person name="Peters L."/>
            <person name="Mikhailova N."/>
            <person name="Munk A.C.C."/>
            <person name="Kyrpides N."/>
            <person name="Mavromatis K."/>
            <person name="Ivanova N."/>
            <person name="Brettin T."/>
            <person name="Detter J.C."/>
            <person name="Han C."/>
            <person name="Larimer F."/>
            <person name="Land M."/>
            <person name="Hauser L."/>
            <person name="Markowitz V."/>
            <person name="Cheng J.-F."/>
            <person name="Hugenholtz P."/>
            <person name="Woyke T."/>
            <person name="Wu D."/>
            <person name="Brambilla E."/>
            <person name="Klenk H.-P."/>
            <person name="Eisen J.A."/>
        </authorList>
    </citation>
    <scope>NUCLEOTIDE SEQUENCE [LARGE SCALE GENOMIC DNA]</scope>
    <source>
        <strain evidence="18">DSM 18391 / NRRL B-41598 / KBS 63</strain>
    </source>
</reference>
<evidence type="ECO:0000256" key="6">
    <source>
        <dbReference type="ARBA" id="ARBA00022723"/>
    </source>
</evidence>
<keyword evidence="7 15" id="KW-0378">Hydrolase</keyword>
<dbReference type="InterPro" id="IPR024079">
    <property type="entry name" value="MetalloPept_cat_dom_sf"/>
</dbReference>
<dbReference type="Gene3D" id="1.10.1370.10">
    <property type="entry name" value="Neurolysin, domain 3"/>
    <property type="match status" value="1"/>
</dbReference>
<evidence type="ECO:0000256" key="9">
    <source>
        <dbReference type="ARBA" id="ARBA00023049"/>
    </source>
</evidence>
<dbReference type="Pfam" id="PF01432">
    <property type="entry name" value="Peptidase_M3"/>
    <property type="match status" value="1"/>
</dbReference>
<evidence type="ECO:0000256" key="3">
    <source>
        <dbReference type="ARBA" id="ARBA00022490"/>
    </source>
</evidence>
<comment type="catalytic activity">
    <reaction evidence="10">
        <text>Hydrolysis of unblocked, C-terminal dipeptides from oligopeptides, with broad specificity. Does not hydrolyze bonds in which P1' is Pro, or both P1 and P1' are Gly.</text>
        <dbReference type="EC" id="3.4.15.5"/>
    </reaction>
</comment>
<evidence type="ECO:0000256" key="10">
    <source>
        <dbReference type="ARBA" id="ARBA00052506"/>
    </source>
</evidence>
<dbReference type="PANTHER" id="PTHR43660:SF1">
    <property type="entry name" value="DIPEPTIDYL CARBOXYPEPTIDASE"/>
    <property type="match status" value="1"/>
</dbReference>
<organism evidence="17 18">
    <name type="scientific">Terriglobus roseus (strain DSM 18391 / NRRL B-41598 / KBS 63)</name>
    <dbReference type="NCBI Taxonomy" id="926566"/>
    <lineage>
        <taxon>Bacteria</taxon>
        <taxon>Pseudomonadati</taxon>
        <taxon>Acidobacteriota</taxon>
        <taxon>Terriglobia</taxon>
        <taxon>Terriglobales</taxon>
        <taxon>Acidobacteriaceae</taxon>
        <taxon>Terriglobus</taxon>
    </lineage>
</organism>
<dbReference type="GO" id="GO:0004222">
    <property type="term" value="F:metalloendopeptidase activity"/>
    <property type="evidence" value="ECO:0007669"/>
    <property type="project" value="InterPro"/>
</dbReference>
<evidence type="ECO:0000256" key="14">
    <source>
        <dbReference type="ARBA" id="ARBA00075608"/>
    </source>
</evidence>
<evidence type="ECO:0000256" key="8">
    <source>
        <dbReference type="ARBA" id="ARBA00022833"/>
    </source>
</evidence>
<dbReference type="GO" id="GO:0006508">
    <property type="term" value="P:proteolysis"/>
    <property type="evidence" value="ECO:0007669"/>
    <property type="project" value="UniProtKB-KW"/>
</dbReference>
<evidence type="ECO:0000256" key="11">
    <source>
        <dbReference type="ARBA" id="ARBA00054529"/>
    </source>
</evidence>
<dbReference type="InterPro" id="IPR024077">
    <property type="entry name" value="Neurolysin/TOP_dom2"/>
</dbReference>